<evidence type="ECO:0000313" key="4">
    <source>
        <dbReference type="EMBL" id="KAF4704527.1"/>
    </source>
</evidence>
<dbReference type="GO" id="GO:0004114">
    <property type="term" value="F:3',5'-cyclic-nucleotide phosphodiesterase activity"/>
    <property type="evidence" value="ECO:0007669"/>
    <property type="project" value="InterPro"/>
</dbReference>
<evidence type="ECO:0000256" key="1">
    <source>
        <dbReference type="ARBA" id="ARBA00022723"/>
    </source>
</evidence>
<feature type="non-terminal residue" evidence="4">
    <location>
        <position position="366"/>
    </location>
</feature>
<dbReference type="InterPro" id="IPR036770">
    <property type="entry name" value="Ankyrin_rpt-contain_sf"/>
</dbReference>
<feature type="domain" description="PDEase" evidence="3">
    <location>
        <begin position="73"/>
        <end position="148"/>
    </location>
</feature>
<accession>A0A7J6Q8E4</accession>
<feature type="non-terminal residue" evidence="4">
    <location>
        <position position="1"/>
    </location>
</feature>
<dbReference type="SUPFAM" id="SSF109604">
    <property type="entry name" value="HD-domain/PDEase-like"/>
    <property type="match status" value="1"/>
</dbReference>
<keyword evidence="1" id="KW-0479">Metal-binding</keyword>
<dbReference type="InterPro" id="IPR036971">
    <property type="entry name" value="PDEase_catalytic_dom_sf"/>
</dbReference>
<name>A0A7J6Q8E4_PEROL</name>
<keyword evidence="2" id="KW-0378">Hydrolase</keyword>
<dbReference type="Gene3D" id="1.25.40.20">
    <property type="entry name" value="Ankyrin repeat-containing domain"/>
    <property type="match status" value="1"/>
</dbReference>
<dbReference type="GO" id="GO:0046872">
    <property type="term" value="F:metal ion binding"/>
    <property type="evidence" value="ECO:0007669"/>
    <property type="project" value="UniProtKB-KW"/>
</dbReference>
<dbReference type="InterPro" id="IPR002073">
    <property type="entry name" value="PDEase_catalytic_dom"/>
</dbReference>
<dbReference type="AlphaFoldDB" id="A0A7J6Q8E4"/>
<gene>
    <name evidence="4" type="ORF">FOZ62_030077</name>
</gene>
<evidence type="ECO:0000256" key="2">
    <source>
        <dbReference type="ARBA" id="ARBA00022801"/>
    </source>
</evidence>
<dbReference type="PANTHER" id="PTHR11347">
    <property type="entry name" value="CYCLIC NUCLEOTIDE PHOSPHODIESTERASE"/>
    <property type="match status" value="1"/>
</dbReference>
<dbReference type="Proteomes" id="UP000574390">
    <property type="component" value="Unassembled WGS sequence"/>
</dbReference>
<dbReference type="SUPFAM" id="SSF48403">
    <property type="entry name" value="Ankyrin repeat"/>
    <property type="match status" value="1"/>
</dbReference>
<sequence length="366" mass="40095">VLENHHLAAAFTLLSKMTVNPMEAYSEASAFVSSAGEIVGICSDNKCEHSDRQLLLNILLHAADISYPSRDIEQGDLERDKGMPLSPMHDRYVPDNVKLSKCQVGFIDVLVLPLYQVLAQMLPDLVNGECLPNLQLSRQYYATREDFAPVEGADIGNGLRSSLAKQMSKIKSFNTSKLLGDASTTPSSEASKCAETGGDAATILTRARRIFGDVPGESVPDCDWKGDTLLSSLATLGDHEKLSKLLHEAPEDLGDVNKLNRFGQSPLFLAARWGHHQAAQTIETEICVETFDAVQRERHNFPTIRNTVVKAIWSVLYKESLEWVSIDRSSTWAKMATKVLLVHGADPHCAAESYSHTTPMMAAASA</sequence>
<protein>
    <recommendedName>
        <fullName evidence="3">PDEase domain-containing protein</fullName>
    </recommendedName>
</protein>
<comment type="caution">
    <text evidence="4">The sequence shown here is derived from an EMBL/GenBank/DDBJ whole genome shotgun (WGS) entry which is preliminary data.</text>
</comment>
<dbReference type="Pfam" id="PF00233">
    <property type="entry name" value="PDEase_I"/>
    <property type="match status" value="1"/>
</dbReference>
<organism evidence="4 5">
    <name type="scientific">Perkinsus olseni</name>
    <name type="common">Perkinsus atlanticus</name>
    <dbReference type="NCBI Taxonomy" id="32597"/>
    <lineage>
        <taxon>Eukaryota</taxon>
        <taxon>Sar</taxon>
        <taxon>Alveolata</taxon>
        <taxon>Perkinsozoa</taxon>
        <taxon>Perkinsea</taxon>
        <taxon>Perkinsida</taxon>
        <taxon>Perkinsidae</taxon>
        <taxon>Perkinsus</taxon>
    </lineage>
</organism>
<evidence type="ECO:0000313" key="5">
    <source>
        <dbReference type="Proteomes" id="UP000574390"/>
    </source>
</evidence>
<evidence type="ECO:0000259" key="3">
    <source>
        <dbReference type="PROSITE" id="PS51845"/>
    </source>
</evidence>
<proteinExistence type="predicted"/>
<reference evidence="4 5" key="1">
    <citation type="submission" date="2020-04" db="EMBL/GenBank/DDBJ databases">
        <title>Perkinsus olseni comparative genomics.</title>
        <authorList>
            <person name="Bogema D.R."/>
        </authorList>
    </citation>
    <scope>NUCLEOTIDE SEQUENCE [LARGE SCALE GENOMIC DNA]</scope>
    <source>
        <strain evidence="4">ATCC PRA-205</strain>
    </source>
</reference>
<dbReference type="GO" id="GO:0007165">
    <property type="term" value="P:signal transduction"/>
    <property type="evidence" value="ECO:0007669"/>
    <property type="project" value="InterPro"/>
</dbReference>
<dbReference type="PROSITE" id="PS51845">
    <property type="entry name" value="PDEASE_I_2"/>
    <property type="match status" value="1"/>
</dbReference>
<dbReference type="EMBL" id="JABANM010031461">
    <property type="protein sequence ID" value="KAF4704527.1"/>
    <property type="molecule type" value="Genomic_DNA"/>
</dbReference>
<dbReference type="Gene3D" id="1.10.1300.10">
    <property type="entry name" value="3'5'-cyclic nucleotide phosphodiesterase, catalytic domain"/>
    <property type="match status" value="1"/>
</dbReference>